<proteinExistence type="predicted"/>
<dbReference type="OrthoDB" id="1028738at2"/>
<dbReference type="KEGG" id="asx:CDL62_01605"/>
<protein>
    <submittedName>
        <fullName evidence="1">TolB-like 6-blade propeller-like</fullName>
    </submittedName>
</protein>
<reference evidence="1 2" key="1">
    <citation type="submission" date="2017-02" db="EMBL/GenBank/DDBJ databases">
        <authorList>
            <person name="Peterson S.W."/>
        </authorList>
    </citation>
    <scope>NUCLEOTIDE SEQUENCE [LARGE SCALE GENOMIC DNA]</scope>
    <source>
        <strain evidence="1 2">DSM 24412</strain>
    </source>
</reference>
<dbReference type="EMBL" id="FUYV01000009">
    <property type="protein sequence ID" value="SKC06443.1"/>
    <property type="molecule type" value="Genomic_DNA"/>
</dbReference>
<sequence length="354" mass="40515">MKNIIKIPFVIAIFSIIANGCNPKYKPDYPIYHIQNDVVNIDSGFFGNPNKMLISDSLLFFEDEVNNYYFGVIDIKNLIFLKRFGKKGSGPNEIITPSSLFIKNEKFSFNTVNTNIIAEFPFKEIFNSPTEPKMNIIANLRVKNKEVMYSFMTPLMIDKYYLATGFFSNGKYALIDVKNNRDSIFGFHPITENIGQFELGIIFQSVLVHHPSKRRVVNVSLLTNDLLEVITYCENQQFTIKSNTSSYNPTLATTGERIHLSSESKFTYLNFSVTDKFIYLLYSGKSVAEHGYDAAFGNTIHVFDWELNKVCEYVLDFNLQSIAVTADDRYLYSFGAITSNVELLKWSLTHNSRS</sequence>
<dbReference type="Pfam" id="PF15869">
    <property type="entry name" value="TolB_like"/>
    <property type="match status" value="1"/>
</dbReference>
<keyword evidence="2" id="KW-1185">Reference proteome</keyword>
<dbReference type="Proteomes" id="UP000191055">
    <property type="component" value="Unassembled WGS sequence"/>
</dbReference>
<name>A0A1T5GDA6_9BACT</name>
<organism evidence="1 2">
    <name type="scientific">Alkalitalea saponilacus</name>
    <dbReference type="NCBI Taxonomy" id="889453"/>
    <lineage>
        <taxon>Bacteria</taxon>
        <taxon>Pseudomonadati</taxon>
        <taxon>Bacteroidota</taxon>
        <taxon>Bacteroidia</taxon>
        <taxon>Marinilabiliales</taxon>
        <taxon>Marinilabiliaceae</taxon>
        <taxon>Alkalitalea</taxon>
    </lineage>
</organism>
<gene>
    <name evidence="1" type="ORF">SAMN03080601_01824</name>
</gene>
<dbReference type="RefSeq" id="WP_079557568.1">
    <property type="nucleotide sequence ID" value="NZ_CP021904.1"/>
</dbReference>
<dbReference type="AlphaFoldDB" id="A0A1T5GDA6"/>
<dbReference type="STRING" id="889453.SAMN03080601_01824"/>
<evidence type="ECO:0000313" key="1">
    <source>
        <dbReference type="EMBL" id="SKC06443.1"/>
    </source>
</evidence>
<accession>A0A1T5GDA6</accession>
<evidence type="ECO:0000313" key="2">
    <source>
        <dbReference type="Proteomes" id="UP000191055"/>
    </source>
</evidence>